<sequence>MQRRDRRTSQLLRHQDDSHIVNPEGFIETYDNPKELHYRRDSINHSRMKKQPCDVIPQAKKVPNGQPNIPARSPNGQSNISASSPNGQPNIPASKHKRILHSSSQFLSNQANDSLKDHLESPSSHYGAAFDPDTVGNKKELPTSVHSQNRASNATLSGLPSSSDILSTSSTSSLADRNNPTFNNPTSRSLLFQTQKCWKRKITIYFEKQRIIQASGDSDSGVESGNKMFRPQTQPARDRVGEVAGFQNFELMGTAPLTLDNTPEDFDIRSTNVRELQLLKENKLKRPPKKENILLKGLAFQNKEDIPVVRQLVCRDGSIEDMEGSVILNGSTNSWCTPHPNSHFNWDAPSSQSAQRICGTEQRPVPGSSVTVKDTAPKDEYSDIEWDD</sequence>
<reference evidence="2" key="1">
    <citation type="submission" date="2020-06" db="EMBL/GenBank/DDBJ databases">
        <title>Draft genome of Bugula neritina, a colonial animal packing powerful symbionts and potential medicines.</title>
        <authorList>
            <person name="Rayko M."/>
        </authorList>
    </citation>
    <scope>NUCLEOTIDE SEQUENCE [LARGE SCALE GENOMIC DNA]</scope>
    <source>
        <strain evidence="2">Kwan_BN1</strain>
    </source>
</reference>
<keyword evidence="3" id="KW-1185">Reference proteome</keyword>
<feature type="compositionally biased region" description="Low complexity" evidence="1">
    <location>
        <begin position="156"/>
        <end position="174"/>
    </location>
</feature>
<accession>A0A7J7KTF2</accession>
<feature type="region of interest" description="Disordered" evidence="1">
    <location>
        <begin position="216"/>
        <end position="237"/>
    </location>
</feature>
<gene>
    <name evidence="2" type="ORF">EB796_000212</name>
</gene>
<name>A0A7J7KTF2_BUGNE</name>
<protein>
    <submittedName>
        <fullName evidence="2">Uncharacterized protein</fullName>
    </submittedName>
</protein>
<comment type="caution">
    <text evidence="2">The sequence shown here is derived from an EMBL/GenBank/DDBJ whole genome shotgun (WGS) entry which is preliminary data.</text>
</comment>
<feature type="compositionally biased region" description="Polar residues" evidence="1">
    <location>
        <begin position="175"/>
        <end position="187"/>
    </location>
</feature>
<feature type="compositionally biased region" description="Polar residues" evidence="1">
    <location>
        <begin position="74"/>
        <end position="91"/>
    </location>
</feature>
<proteinExistence type="predicted"/>
<dbReference type="AlphaFoldDB" id="A0A7J7KTF2"/>
<dbReference type="Proteomes" id="UP000593567">
    <property type="component" value="Unassembled WGS sequence"/>
</dbReference>
<evidence type="ECO:0000313" key="3">
    <source>
        <dbReference type="Proteomes" id="UP000593567"/>
    </source>
</evidence>
<feature type="region of interest" description="Disordered" evidence="1">
    <location>
        <begin position="347"/>
        <end position="388"/>
    </location>
</feature>
<feature type="region of interest" description="Disordered" evidence="1">
    <location>
        <begin position="114"/>
        <end position="187"/>
    </location>
</feature>
<dbReference type="EMBL" id="VXIV02000039">
    <property type="protein sequence ID" value="KAF6041481.1"/>
    <property type="molecule type" value="Genomic_DNA"/>
</dbReference>
<evidence type="ECO:0000256" key="1">
    <source>
        <dbReference type="SAM" id="MobiDB-lite"/>
    </source>
</evidence>
<feature type="compositionally biased region" description="Polar residues" evidence="1">
    <location>
        <begin position="144"/>
        <end position="155"/>
    </location>
</feature>
<organism evidence="2 3">
    <name type="scientific">Bugula neritina</name>
    <name type="common">Brown bryozoan</name>
    <name type="synonym">Sertularia neritina</name>
    <dbReference type="NCBI Taxonomy" id="10212"/>
    <lineage>
        <taxon>Eukaryota</taxon>
        <taxon>Metazoa</taxon>
        <taxon>Spiralia</taxon>
        <taxon>Lophotrochozoa</taxon>
        <taxon>Bryozoa</taxon>
        <taxon>Gymnolaemata</taxon>
        <taxon>Cheilostomatida</taxon>
        <taxon>Flustrina</taxon>
        <taxon>Buguloidea</taxon>
        <taxon>Bugulidae</taxon>
        <taxon>Bugula</taxon>
    </lineage>
</organism>
<evidence type="ECO:0000313" key="2">
    <source>
        <dbReference type="EMBL" id="KAF6041481.1"/>
    </source>
</evidence>
<feature type="region of interest" description="Disordered" evidence="1">
    <location>
        <begin position="58"/>
        <end position="94"/>
    </location>
</feature>